<reference evidence="2" key="2">
    <citation type="submission" date="2015-01" db="EMBL/GenBank/DDBJ databases">
        <title>Evolutionary Origins and Diversification of the Mycorrhizal Mutualists.</title>
        <authorList>
            <consortium name="DOE Joint Genome Institute"/>
            <consortium name="Mycorrhizal Genomics Consortium"/>
            <person name="Kohler A."/>
            <person name="Kuo A."/>
            <person name="Nagy L.G."/>
            <person name="Floudas D."/>
            <person name="Copeland A."/>
            <person name="Barry K.W."/>
            <person name="Cichocki N."/>
            <person name="Veneault-Fourrey C."/>
            <person name="LaButti K."/>
            <person name="Lindquist E.A."/>
            <person name="Lipzen A."/>
            <person name="Lundell T."/>
            <person name="Morin E."/>
            <person name="Murat C."/>
            <person name="Riley R."/>
            <person name="Ohm R."/>
            <person name="Sun H."/>
            <person name="Tunlid A."/>
            <person name="Henrissat B."/>
            <person name="Grigoriev I.V."/>
            <person name="Hibbett D.S."/>
            <person name="Martin F."/>
        </authorList>
    </citation>
    <scope>NUCLEOTIDE SEQUENCE [LARGE SCALE GENOMIC DNA]</scope>
    <source>
        <strain evidence="2">Foug A</strain>
    </source>
</reference>
<organism evidence="1 2">
    <name type="scientific">Scleroderma citrinum Foug A</name>
    <dbReference type="NCBI Taxonomy" id="1036808"/>
    <lineage>
        <taxon>Eukaryota</taxon>
        <taxon>Fungi</taxon>
        <taxon>Dikarya</taxon>
        <taxon>Basidiomycota</taxon>
        <taxon>Agaricomycotina</taxon>
        <taxon>Agaricomycetes</taxon>
        <taxon>Agaricomycetidae</taxon>
        <taxon>Boletales</taxon>
        <taxon>Sclerodermatineae</taxon>
        <taxon>Sclerodermataceae</taxon>
        <taxon>Scleroderma</taxon>
    </lineage>
</organism>
<dbReference type="InParanoid" id="A0A0C3AUM6"/>
<dbReference type="AlphaFoldDB" id="A0A0C3AUM6"/>
<accession>A0A0C3AUM6</accession>
<reference evidence="1 2" key="1">
    <citation type="submission" date="2014-04" db="EMBL/GenBank/DDBJ databases">
        <authorList>
            <consortium name="DOE Joint Genome Institute"/>
            <person name="Kuo A."/>
            <person name="Kohler A."/>
            <person name="Nagy L.G."/>
            <person name="Floudas D."/>
            <person name="Copeland A."/>
            <person name="Barry K.W."/>
            <person name="Cichocki N."/>
            <person name="Veneault-Fourrey C."/>
            <person name="LaButti K."/>
            <person name="Lindquist E.A."/>
            <person name="Lipzen A."/>
            <person name="Lundell T."/>
            <person name="Morin E."/>
            <person name="Murat C."/>
            <person name="Sun H."/>
            <person name="Tunlid A."/>
            <person name="Henrissat B."/>
            <person name="Grigoriev I.V."/>
            <person name="Hibbett D.S."/>
            <person name="Martin F."/>
            <person name="Nordberg H.P."/>
            <person name="Cantor M.N."/>
            <person name="Hua S.X."/>
        </authorList>
    </citation>
    <scope>NUCLEOTIDE SEQUENCE [LARGE SCALE GENOMIC DNA]</scope>
    <source>
        <strain evidence="1 2">Foug A</strain>
    </source>
</reference>
<proteinExistence type="predicted"/>
<evidence type="ECO:0000313" key="1">
    <source>
        <dbReference type="EMBL" id="KIM68652.1"/>
    </source>
</evidence>
<keyword evidence="2" id="KW-1185">Reference proteome</keyword>
<dbReference type="Proteomes" id="UP000053989">
    <property type="component" value="Unassembled WGS sequence"/>
</dbReference>
<evidence type="ECO:0000313" key="2">
    <source>
        <dbReference type="Proteomes" id="UP000053989"/>
    </source>
</evidence>
<sequence length="66" mass="7373">MLVCEVTLPVKFSIPFRWSEIKVGKCNRCSDTIDGHIADVGLFVMASSIGQVDIRYSHQQLCIVNC</sequence>
<dbReference type="EMBL" id="KN822008">
    <property type="protein sequence ID" value="KIM68652.1"/>
    <property type="molecule type" value="Genomic_DNA"/>
</dbReference>
<gene>
    <name evidence="1" type="ORF">SCLCIDRAFT_887942</name>
</gene>
<protein>
    <submittedName>
        <fullName evidence="1">Uncharacterized protein</fullName>
    </submittedName>
</protein>
<name>A0A0C3AUM6_9AGAM</name>
<dbReference type="HOGENOM" id="CLU_2832687_0_0_1"/>